<dbReference type="PANTHER" id="PTHR30204:SF16">
    <property type="entry name" value="HTH-TYPE TRANSCRIPTIONAL REGULATOR CUER"/>
    <property type="match status" value="1"/>
</dbReference>
<dbReference type="InterPro" id="IPR009061">
    <property type="entry name" value="DNA-bd_dom_put_sf"/>
</dbReference>
<dbReference type="EMBL" id="BBMR01000004">
    <property type="protein sequence ID" value="GAL19787.1"/>
    <property type="molecule type" value="Genomic_DNA"/>
</dbReference>
<dbReference type="PROSITE" id="PS50937">
    <property type="entry name" value="HTH_MERR_2"/>
    <property type="match status" value="1"/>
</dbReference>
<dbReference type="PANTHER" id="PTHR30204">
    <property type="entry name" value="REDOX-CYCLING DRUG-SENSING TRANSCRIPTIONAL ACTIVATOR SOXR"/>
    <property type="match status" value="1"/>
</dbReference>
<dbReference type="OrthoDB" id="9802039at2"/>
<dbReference type="GO" id="GO:0005507">
    <property type="term" value="F:copper ion binding"/>
    <property type="evidence" value="ECO:0007669"/>
    <property type="project" value="InterPro"/>
</dbReference>
<keyword evidence="4" id="KW-0963">Cytoplasm</keyword>
<dbReference type="Pfam" id="PF13411">
    <property type="entry name" value="MerR_1"/>
    <property type="match status" value="1"/>
</dbReference>
<evidence type="ECO:0000256" key="3">
    <source>
        <dbReference type="ARBA" id="ARBA00017250"/>
    </source>
</evidence>
<keyword evidence="9" id="KW-0010">Activator</keyword>
<keyword evidence="7" id="KW-0805">Transcription regulation</keyword>
<dbReference type="GO" id="GO:0045893">
    <property type="term" value="P:positive regulation of DNA-templated transcription"/>
    <property type="evidence" value="ECO:0007669"/>
    <property type="project" value="InterPro"/>
</dbReference>
<evidence type="ECO:0000256" key="10">
    <source>
        <dbReference type="ARBA" id="ARBA00023163"/>
    </source>
</evidence>
<protein>
    <recommendedName>
        <fullName evidence="3">HTH-type transcriptional regulator CueR</fullName>
    </recommendedName>
    <alternativeName>
        <fullName evidence="12">Copper efflux regulator</fullName>
    </alternativeName>
    <alternativeName>
        <fullName evidence="11">Copper export regulator</fullName>
    </alternativeName>
</protein>
<dbReference type="GO" id="GO:0003700">
    <property type="term" value="F:DNA-binding transcription factor activity"/>
    <property type="evidence" value="ECO:0007669"/>
    <property type="project" value="InterPro"/>
</dbReference>
<dbReference type="NCBIfam" id="TIGR02044">
    <property type="entry name" value="CueR"/>
    <property type="match status" value="1"/>
</dbReference>
<comment type="subunit">
    <text evidence="2">Homodimer.</text>
</comment>
<dbReference type="Proteomes" id="UP000029228">
    <property type="component" value="Unassembled WGS sequence"/>
</dbReference>
<gene>
    <name evidence="14" type="ORF">JCM19235_1143</name>
</gene>
<comment type="subcellular location">
    <subcellularLocation>
        <location evidence="1">Cytoplasm</location>
    </subcellularLocation>
</comment>
<keyword evidence="5" id="KW-0479">Metal-binding</keyword>
<evidence type="ECO:0000256" key="6">
    <source>
        <dbReference type="ARBA" id="ARBA00023008"/>
    </source>
</evidence>
<evidence type="ECO:0000256" key="1">
    <source>
        <dbReference type="ARBA" id="ARBA00004496"/>
    </source>
</evidence>
<evidence type="ECO:0000256" key="2">
    <source>
        <dbReference type="ARBA" id="ARBA00011738"/>
    </source>
</evidence>
<evidence type="ECO:0000256" key="12">
    <source>
        <dbReference type="ARBA" id="ARBA00032335"/>
    </source>
</evidence>
<dbReference type="InterPro" id="IPR011789">
    <property type="entry name" value="CueR"/>
</dbReference>
<evidence type="ECO:0000313" key="14">
    <source>
        <dbReference type="EMBL" id="GAL19787.1"/>
    </source>
</evidence>
<dbReference type="STRING" id="990268.JCM19235_1143"/>
<dbReference type="InterPro" id="IPR047057">
    <property type="entry name" value="MerR_fam"/>
</dbReference>
<keyword evidence="10" id="KW-0804">Transcription</keyword>
<evidence type="ECO:0000256" key="9">
    <source>
        <dbReference type="ARBA" id="ARBA00023159"/>
    </source>
</evidence>
<evidence type="ECO:0000256" key="8">
    <source>
        <dbReference type="ARBA" id="ARBA00023125"/>
    </source>
</evidence>
<evidence type="ECO:0000256" key="4">
    <source>
        <dbReference type="ARBA" id="ARBA00022490"/>
    </source>
</evidence>
<feature type="domain" description="HTH merR-type" evidence="13">
    <location>
        <begin position="1"/>
        <end position="69"/>
    </location>
</feature>
<accession>A0A090SK25</accession>
<dbReference type="PRINTS" id="PR00040">
    <property type="entry name" value="HTHMERR"/>
</dbReference>
<dbReference type="AlphaFoldDB" id="A0A090SK25"/>
<dbReference type="GO" id="GO:0003677">
    <property type="term" value="F:DNA binding"/>
    <property type="evidence" value="ECO:0007669"/>
    <property type="project" value="UniProtKB-KW"/>
</dbReference>
<proteinExistence type="predicted"/>
<dbReference type="InterPro" id="IPR000551">
    <property type="entry name" value="MerR-type_HTH_dom"/>
</dbReference>
<comment type="caution">
    <text evidence="14">The sequence shown here is derived from an EMBL/GenBank/DDBJ whole genome shotgun (WGS) entry which is preliminary data.</text>
</comment>
<keyword evidence="6" id="KW-0186">Copper</keyword>
<dbReference type="SMART" id="SM00422">
    <property type="entry name" value="HTH_MERR"/>
    <property type="match status" value="1"/>
</dbReference>
<dbReference type="PROSITE" id="PS00552">
    <property type="entry name" value="HTH_MERR_1"/>
    <property type="match status" value="1"/>
</dbReference>
<keyword evidence="8" id="KW-0238">DNA-binding</keyword>
<evidence type="ECO:0000256" key="11">
    <source>
        <dbReference type="ARBA" id="ARBA00031472"/>
    </source>
</evidence>
<organism evidence="14 15">
    <name type="scientific">Vibrio maritimus</name>
    <dbReference type="NCBI Taxonomy" id="990268"/>
    <lineage>
        <taxon>Bacteria</taxon>
        <taxon>Pseudomonadati</taxon>
        <taxon>Pseudomonadota</taxon>
        <taxon>Gammaproteobacteria</taxon>
        <taxon>Vibrionales</taxon>
        <taxon>Vibrionaceae</taxon>
        <taxon>Vibrio</taxon>
    </lineage>
</organism>
<dbReference type="Gene3D" id="1.10.1660.10">
    <property type="match status" value="1"/>
</dbReference>
<sequence length="130" mass="14698">MNISQVAKLTGLSSKSIRFYEERDVISAPKRAENGYRVYSMDQVEDLKFVFNAKKAGFSLDECRELLKLANNSMRTSADVKNFATNKLNDVRDQIETLRSIESKLLEWVERCPGDDQSACPIIDGLKEGS</sequence>
<evidence type="ECO:0000256" key="5">
    <source>
        <dbReference type="ARBA" id="ARBA00022723"/>
    </source>
</evidence>
<reference evidence="14 15" key="1">
    <citation type="submission" date="2014-09" db="EMBL/GenBank/DDBJ databases">
        <title>Vibrio maritimus JCM 19235. (C45) whole genome shotgun sequence.</title>
        <authorList>
            <person name="Sawabe T."/>
            <person name="Meirelles P."/>
            <person name="Nakanishi M."/>
            <person name="Sayaka M."/>
            <person name="Hattori M."/>
            <person name="Ohkuma M."/>
        </authorList>
    </citation>
    <scope>NUCLEOTIDE SEQUENCE [LARGE SCALE GENOMIC DNA]</scope>
    <source>
        <strain evidence="15">JCM19235</strain>
    </source>
</reference>
<dbReference type="GO" id="GO:0005737">
    <property type="term" value="C:cytoplasm"/>
    <property type="evidence" value="ECO:0007669"/>
    <property type="project" value="UniProtKB-SubCell"/>
</dbReference>
<evidence type="ECO:0000256" key="7">
    <source>
        <dbReference type="ARBA" id="ARBA00023015"/>
    </source>
</evidence>
<dbReference type="SUPFAM" id="SSF46955">
    <property type="entry name" value="Putative DNA-binding domain"/>
    <property type="match status" value="1"/>
</dbReference>
<name>A0A090SK25_9VIBR</name>
<evidence type="ECO:0000259" key="13">
    <source>
        <dbReference type="PROSITE" id="PS50937"/>
    </source>
</evidence>
<keyword evidence="15" id="KW-1185">Reference proteome</keyword>
<evidence type="ECO:0000313" key="15">
    <source>
        <dbReference type="Proteomes" id="UP000029228"/>
    </source>
</evidence>